<dbReference type="Gene3D" id="3.30.420.240">
    <property type="match status" value="1"/>
</dbReference>
<protein>
    <submittedName>
        <fullName evidence="1">Terminase family protein</fullName>
    </submittedName>
</protein>
<sequence length="579" mass="66312">MLVSELLDDIDFKSKHVTNELIEVPSRVLPKTLKVKTKYKKRIFQNTDQAATDYKNVRDKDNRYARNRKLRSVDAEITYTQHLENEFYRCRRDVVYFAQNYVSIFNGSHDYAIQFEPRPYQIQLLRSLQSNRFNVANQSRQTGKSVTVAVFIAWLITFHAYKGVGIINKVKDDSNKNLRDVVRVLEGLPDFLSVGIVNLSVDGIELENGSYVNTHPSKPDTVNGYSYALTWMDEYALQKDGQELLESGVIPLTSSNDQSRVVITSTPRGKNHFYDVCRKAIKYSDLSVDQVGDPEFKKWIIHEVHWWENPDNGYTKKFKLSLTAPYSFKLVTTYANPFAADEIDKIGLERFKQDYECSFLSSEDQLISLDAIENYKQQLLSRSFTDPEICYGGLKMYQSGRSDTHYVVSVDPSNGGGGDSDNFALSVWAYHKGLFMQVATFAQPNVSLKTAGDLIDCLYEEYYDPLVIVETNGSGTQFINELQHEDRNPINIYKCGSRYGVTTTQKTKTPSLGLFRTAFLQQEIGILDFDLLTELEHFSSKNEKRSIFEAEKGYKDDKVMVCSILYQAVGNGDLYRQMR</sequence>
<organism evidence="1 2">
    <name type="scientific">Photobacterium toruni</name>
    <dbReference type="NCBI Taxonomy" id="1935446"/>
    <lineage>
        <taxon>Bacteria</taxon>
        <taxon>Pseudomonadati</taxon>
        <taxon>Pseudomonadota</taxon>
        <taxon>Gammaproteobacteria</taxon>
        <taxon>Vibrionales</taxon>
        <taxon>Vibrionaceae</taxon>
        <taxon>Photobacterium</taxon>
    </lineage>
</organism>
<name>A0ABU6L4C8_9GAMM</name>
<evidence type="ECO:0000313" key="2">
    <source>
        <dbReference type="Proteomes" id="UP001306119"/>
    </source>
</evidence>
<proteinExistence type="predicted"/>
<dbReference type="Gene3D" id="3.40.50.300">
    <property type="entry name" value="P-loop containing nucleotide triphosphate hydrolases"/>
    <property type="match status" value="1"/>
</dbReference>
<dbReference type="RefSeq" id="WP_327773889.1">
    <property type="nucleotide sequence ID" value="NZ_JAYXUG010000001.1"/>
</dbReference>
<reference evidence="1 2" key="1">
    <citation type="submission" date="2024-01" db="EMBL/GenBank/DDBJ databases">
        <title>Active colonisers of the gastrointestinal tract of Atlantic salmon farmed in a warm water region.</title>
        <authorList>
            <person name="Bowman J.P."/>
        </authorList>
    </citation>
    <scope>NUCLEOTIDE SEQUENCE [LARGE SCALE GENOMIC DNA]</scope>
    <source>
        <strain evidence="1 2">S3MW1</strain>
    </source>
</reference>
<dbReference type="EMBL" id="JAYXUG010000001">
    <property type="protein sequence ID" value="MEC6830484.1"/>
    <property type="molecule type" value="Genomic_DNA"/>
</dbReference>
<keyword evidence="2" id="KW-1185">Reference proteome</keyword>
<dbReference type="Proteomes" id="UP001306119">
    <property type="component" value="Unassembled WGS sequence"/>
</dbReference>
<accession>A0ABU6L4C8</accession>
<comment type="caution">
    <text evidence="1">The sequence shown here is derived from an EMBL/GenBank/DDBJ whole genome shotgun (WGS) entry which is preliminary data.</text>
</comment>
<gene>
    <name evidence="1" type="ORF">VXS06_01740</name>
</gene>
<dbReference type="InterPro" id="IPR027417">
    <property type="entry name" value="P-loop_NTPase"/>
</dbReference>
<dbReference type="Pfam" id="PF03237">
    <property type="entry name" value="Terminase_6N"/>
    <property type="match status" value="1"/>
</dbReference>
<evidence type="ECO:0000313" key="1">
    <source>
        <dbReference type="EMBL" id="MEC6830484.1"/>
    </source>
</evidence>